<evidence type="ECO:0000313" key="2">
    <source>
        <dbReference type="Proteomes" id="UP000753961"/>
    </source>
</evidence>
<name>A0A953LAF8_9BACT</name>
<dbReference type="AlphaFoldDB" id="A0A953LAF8"/>
<protein>
    <submittedName>
        <fullName evidence="1">Type II toxin-antitoxin system RelB/DinJ family antitoxin</fullName>
    </submittedName>
</protein>
<dbReference type="GO" id="GO:0006355">
    <property type="term" value="P:regulation of DNA-templated transcription"/>
    <property type="evidence" value="ECO:0007669"/>
    <property type="project" value="InterPro"/>
</dbReference>
<dbReference type="RefSeq" id="WP_222580196.1">
    <property type="nucleotide sequence ID" value="NZ_JAHVHU010000009.1"/>
</dbReference>
<gene>
    <name evidence="1" type="ORF">KUV50_10995</name>
</gene>
<sequence>MAGKIITTRVDPEVLGDAEEILTTLGISRSVAINMFYRMVIFKKGLPWDPKLDETEYIQMNENLVEQIEKGLKDFEEGKFFPAPSSMTDEINSLS</sequence>
<dbReference type="Proteomes" id="UP000753961">
    <property type="component" value="Unassembled WGS sequence"/>
</dbReference>
<organism evidence="1 2">
    <name type="scientific">Membranihabitans marinus</name>
    <dbReference type="NCBI Taxonomy" id="1227546"/>
    <lineage>
        <taxon>Bacteria</taxon>
        <taxon>Pseudomonadati</taxon>
        <taxon>Bacteroidota</taxon>
        <taxon>Saprospiria</taxon>
        <taxon>Saprospirales</taxon>
        <taxon>Saprospiraceae</taxon>
        <taxon>Membranihabitans</taxon>
    </lineage>
</organism>
<dbReference type="InterPro" id="IPR007337">
    <property type="entry name" value="RelB/DinJ"/>
</dbReference>
<reference evidence="1" key="1">
    <citation type="submission" date="2021-06" db="EMBL/GenBank/DDBJ databases">
        <title>44 bacteria genomes isolated from Dapeng, Shenzhen.</title>
        <authorList>
            <person name="Zheng W."/>
            <person name="Yu S."/>
            <person name="Huang Y."/>
        </authorList>
    </citation>
    <scope>NUCLEOTIDE SEQUENCE</scope>
    <source>
        <strain evidence="1">DP5N28-2</strain>
    </source>
</reference>
<dbReference type="NCBIfam" id="TIGR02384">
    <property type="entry name" value="RelB_DinJ"/>
    <property type="match status" value="1"/>
</dbReference>
<evidence type="ECO:0000313" key="1">
    <source>
        <dbReference type="EMBL" id="MBY5958663.1"/>
    </source>
</evidence>
<proteinExistence type="predicted"/>
<dbReference type="Gene3D" id="1.10.1220.10">
    <property type="entry name" value="Met repressor-like"/>
    <property type="match status" value="1"/>
</dbReference>
<comment type="caution">
    <text evidence="1">The sequence shown here is derived from an EMBL/GenBank/DDBJ whole genome shotgun (WGS) entry which is preliminary data.</text>
</comment>
<accession>A0A953LAF8</accession>
<dbReference type="InterPro" id="IPR013321">
    <property type="entry name" value="Arc_rbn_hlx_hlx"/>
</dbReference>
<dbReference type="EMBL" id="JAHVHU010000009">
    <property type="protein sequence ID" value="MBY5958663.1"/>
    <property type="molecule type" value="Genomic_DNA"/>
</dbReference>
<dbReference type="Pfam" id="PF04221">
    <property type="entry name" value="RelB"/>
    <property type="match status" value="1"/>
</dbReference>
<keyword evidence="2" id="KW-1185">Reference proteome</keyword>